<keyword evidence="1" id="KW-0812">Transmembrane</keyword>
<dbReference type="PROSITE" id="PS00409">
    <property type="entry name" value="PROKAR_NTER_METHYL"/>
    <property type="match status" value="1"/>
</dbReference>
<sequence precursor="true">MSMRKLPTNSKGFTLIEVLVAGVILIITVSAMTLVYRTASISSLTASKNVNFSGSVGLILNTIKSEIRGTNASTALEGSGEIGGVNYTWSSTLISKKGPPARFEPDSGKWVVPPEKFFLWQVELTISSEAKEKHYSFKEISWLAK</sequence>
<dbReference type="InterPro" id="IPR012902">
    <property type="entry name" value="N_methyl_site"/>
</dbReference>
<accession>A8FXQ7</accession>
<keyword evidence="3" id="KW-1185">Reference proteome</keyword>
<dbReference type="AlphaFoldDB" id="A8FXQ7"/>
<dbReference type="HOGENOM" id="CLU_1785589_0_0_6"/>
<dbReference type="EMBL" id="CP000821">
    <property type="protein sequence ID" value="ABV37630.1"/>
    <property type="molecule type" value="Genomic_DNA"/>
</dbReference>
<dbReference type="Proteomes" id="UP000002015">
    <property type="component" value="Chromosome"/>
</dbReference>
<dbReference type="STRING" id="425104.Ssed_3026"/>
<evidence type="ECO:0000313" key="3">
    <source>
        <dbReference type="Proteomes" id="UP000002015"/>
    </source>
</evidence>
<keyword evidence="1" id="KW-0472">Membrane</keyword>
<gene>
    <name evidence="2" type="ordered locus">Ssed_3026</name>
</gene>
<dbReference type="KEGG" id="sse:Ssed_3026"/>
<keyword evidence="1" id="KW-1133">Transmembrane helix</keyword>
<organism evidence="2 3">
    <name type="scientific">Shewanella sediminis (strain HAW-EB3)</name>
    <dbReference type="NCBI Taxonomy" id="425104"/>
    <lineage>
        <taxon>Bacteria</taxon>
        <taxon>Pseudomonadati</taxon>
        <taxon>Pseudomonadota</taxon>
        <taxon>Gammaproteobacteria</taxon>
        <taxon>Alteromonadales</taxon>
        <taxon>Shewanellaceae</taxon>
        <taxon>Shewanella</taxon>
    </lineage>
</organism>
<evidence type="ECO:0000256" key="1">
    <source>
        <dbReference type="SAM" id="Phobius"/>
    </source>
</evidence>
<dbReference type="eggNOG" id="ENOG5031J39">
    <property type="taxonomic scope" value="Bacteria"/>
</dbReference>
<proteinExistence type="predicted"/>
<evidence type="ECO:0000313" key="2">
    <source>
        <dbReference type="EMBL" id="ABV37630.1"/>
    </source>
</evidence>
<feature type="transmembrane region" description="Helical" evidence="1">
    <location>
        <begin position="12"/>
        <end position="36"/>
    </location>
</feature>
<evidence type="ECO:0008006" key="4">
    <source>
        <dbReference type="Google" id="ProtNLM"/>
    </source>
</evidence>
<name>A8FXQ7_SHESH</name>
<reference evidence="2 3" key="1">
    <citation type="submission" date="2007-08" db="EMBL/GenBank/DDBJ databases">
        <title>Complete sequence of Shewanella sediminis HAW-EB3.</title>
        <authorList>
            <consortium name="US DOE Joint Genome Institute"/>
            <person name="Copeland A."/>
            <person name="Lucas S."/>
            <person name="Lapidus A."/>
            <person name="Barry K."/>
            <person name="Glavina del Rio T."/>
            <person name="Dalin E."/>
            <person name="Tice H."/>
            <person name="Pitluck S."/>
            <person name="Chertkov O."/>
            <person name="Brettin T."/>
            <person name="Bruce D."/>
            <person name="Detter J.C."/>
            <person name="Han C."/>
            <person name="Schmutz J."/>
            <person name="Larimer F."/>
            <person name="Land M."/>
            <person name="Hauser L."/>
            <person name="Kyrpides N."/>
            <person name="Kim E."/>
            <person name="Zhao J.-S."/>
            <person name="Richardson P."/>
        </authorList>
    </citation>
    <scope>NUCLEOTIDE SEQUENCE [LARGE SCALE GENOMIC DNA]</scope>
    <source>
        <strain evidence="2 3">HAW-EB3</strain>
    </source>
</reference>
<protein>
    <recommendedName>
        <fullName evidence="4">Prepilin-type N-terminal cleavage/methylation domain-containing protein</fullName>
    </recommendedName>
</protein>